<keyword evidence="5 15" id="KW-0963">Cytoplasm</keyword>
<dbReference type="InterPro" id="IPR036389">
    <property type="entry name" value="RNase_III_sf"/>
</dbReference>
<reference evidence="19" key="2">
    <citation type="submission" date="2019-07" db="EMBL/GenBank/DDBJ databases">
        <title>Helicobacter labacensis sp. nov., Helicobacter mehlei sp. nov. and Helicobacter vulpis sp. nov., isolated from gastric mucosa of red fox (Vulpis vulpis).</title>
        <authorList>
            <person name="Papic B."/>
        </authorList>
    </citation>
    <scope>NUCLEOTIDE SEQUENCE [LARGE SCALE GENOMIC DNA]</scope>
    <source>
        <strain evidence="19">L8b</strain>
    </source>
</reference>
<evidence type="ECO:0000256" key="2">
    <source>
        <dbReference type="ARBA" id="ARBA00004496"/>
    </source>
</evidence>
<keyword evidence="12 15" id="KW-0378">Hydrolase</keyword>
<evidence type="ECO:0000256" key="1">
    <source>
        <dbReference type="ARBA" id="ARBA00000109"/>
    </source>
</evidence>
<comment type="similarity">
    <text evidence="3">Belongs to the ribonuclease III family.</text>
</comment>
<sequence>MLQTLQECLGYVFKDAELLQQALTHRSAKAHKNNERLEFLGDAVLDLVVAEILFARFEDLQEGDLSKMRASLVNEKAFFKLALLLNLQDHILISAAEANNHGHTKPSILASAFEALMGAIYLESGLEPVKTLMQKLFRQAYPNLSLQELFMDYKSALQELTQARFKVVPTYTLKNESGPDHAKQFEMQIFILNKLYGTCKASSKKQAEQLCAQVAYQQLKEMP</sequence>
<dbReference type="InterPro" id="IPR011907">
    <property type="entry name" value="RNase_III"/>
</dbReference>
<keyword evidence="15" id="KW-0699">rRNA-binding</keyword>
<dbReference type="HAMAP" id="MF_00104">
    <property type="entry name" value="RNase_III"/>
    <property type="match status" value="1"/>
</dbReference>
<evidence type="ECO:0000256" key="13">
    <source>
        <dbReference type="ARBA" id="ARBA00022842"/>
    </source>
</evidence>
<dbReference type="EMBL" id="VKGC01000003">
    <property type="protein sequence ID" value="TSA86283.1"/>
    <property type="molecule type" value="Genomic_DNA"/>
</dbReference>
<dbReference type="NCBIfam" id="TIGR02191">
    <property type="entry name" value="RNaseIII"/>
    <property type="match status" value="1"/>
</dbReference>
<name>A0A553V1E9_9HELI</name>
<comment type="caution">
    <text evidence="18">The sequence shown here is derived from an EMBL/GenBank/DDBJ whole genome shotgun (WGS) entry which is preliminary data.</text>
</comment>
<proteinExistence type="inferred from homology"/>
<dbReference type="GO" id="GO:0005737">
    <property type="term" value="C:cytoplasm"/>
    <property type="evidence" value="ECO:0007669"/>
    <property type="project" value="UniProtKB-SubCell"/>
</dbReference>
<evidence type="ECO:0000256" key="11">
    <source>
        <dbReference type="ARBA" id="ARBA00022759"/>
    </source>
</evidence>
<evidence type="ECO:0000256" key="10">
    <source>
        <dbReference type="ARBA" id="ARBA00022723"/>
    </source>
</evidence>
<dbReference type="CDD" id="cd10845">
    <property type="entry name" value="DSRM_RNAse_III_family"/>
    <property type="match status" value="1"/>
</dbReference>
<keyword evidence="6 15" id="KW-0698">rRNA processing</keyword>
<keyword evidence="19" id="KW-1185">Reference proteome</keyword>
<keyword evidence="7 15" id="KW-0507">mRNA processing</keyword>
<dbReference type="InterPro" id="IPR000999">
    <property type="entry name" value="RNase_III_dom"/>
</dbReference>
<dbReference type="FunFam" id="1.10.1520.10:FF:000001">
    <property type="entry name" value="Ribonuclease 3"/>
    <property type="match status" value="1"/>
</dbReference>
<comment type="subunit">
    <text evidence="4 15">Homodimer.</text>
</comment>
<dbReference type="OrthoDB" id="9805026at2"/>
<dbReference type="GO" id="GO:0006364">
    <property type="term" value="P:rRNA processing"/>
    <property type="evidence" value="ECO:0007669"/>
    <property type="project" value="UniProtKB-UniRule"/>
</dbReference>
<evidence type="ECO:0000256" key="4">
    <source>
        <dbReference type="ARBA" id="ARBA00011738"/>
    </source>
</evidence>
<evidence type="ECO:0000256" key="9">
    <source>
        <dbReference type="ARBA" id="ARBA00022722"/>
    </source>
</evidence>
<reference evidence="18 19" key="1">
    <citation type="submission" date="2019-07" db="EMBL/GenBank/DDBJ databases">
        <title>Helicobacter labacensis sp. nov., Helicobacter mehlei sp. nov. and Helicobacter vulpis sp. nov., isolated from gastric mucosa of red fox (Vulpis vulpis).</title>
        <authorList>
            <person name="Kusar D."/>
            <person name="Gruntar I."/>
            <person name="Pate M."/>
            <person name="Zajc U."/>
            <person name="Ocepek M."/>
        </authorList>
    </citation>
    <scope>NUCLEOTIDE SEQUENCE [LARGE SCALE GENOMIC DNA]</scope>
    <source>
        <strain evidence="18 19">L8b</strain>
    </source>
</reference>
<dbReference type="PROSITE" id="PS50137">
    <property type="entry name" value="DS_RBD"/>
    <property type="match status" value="1"/>
</dbReference>
<evidence type="ECO:0000256" key="12">
    <source>
        <dbReference type="ARBA" id="ARBA00022801"/>
    </source>
</evidence>
<keyword evidence="10 15" id="KW-0479">Metal-binding</keyword>
<dbReference type="SMART" id="SM00535">
    <property type="entry name" value="RIBOc"/>
    <property type="match status" value="1"/>
</dbReference>
<keyword evidence="9 15" id="KW-0540">Nuclease</keyword>
<feature type="binding site" evidence="15">
    <location>
        <position position="38"/>
    </location>
    <ligand>
        <name>Mg(2+)</name>
        <dbReference type="ChEBI" id="CHEBI:18420"/>
    </ligand>
</feature>
<dbReference type="GO" id="GO:0008033">
    <property type="term" value="P:tRNA processing"/>
    <property type="evidence" value="ECO:0007669"/>
    <property type="project" value="UniProtKB-KW"/>
</dbReference>
<feature type="domain" description="DRBM" evidence="16">
    <location>
        <begin position="152"/>
        <end position="221"/>
    </location>
</feature>
<comment type="function">
    <text evidence="15">Digests double-stranded RNA. Involved in the processing of primary rRNA transcript to yield the immediate precursors to the large and small rRNAs (23S and 16S). Processes some mRNAs, and tRNAs when they are encoded in the rRNA operon. Processes pre-crRNA and tracrRNA of type II CRISPR loci if present in the organism.</text>
</comment>
<evidence type="ECO:0000259" key="16">
    <source>
        <dbReference type="PROSITE" id="PS50137"/>
    </source>
</evidence>
<evidence type="ECO:0000313" key="18">
    <source>
        <dbReference type="EMBL" id="TSA86283.1"/>
    </source>
</evidence>
<dbReference type="PANTHER" id="PTHR11207:SF0">
    <property type="entry name" value="RIBONUCLEASE 3"/>
    <property type="match status" value="1"/>
</dbReference>
<dbReference type="GO" id="GO:0046872">
    <property type="term" value="F:metal ion binding"/>
    <property type="evidence" value="ECO:0007669"/>
    <property type="project" value="UniProtKB-KW"/>
</dbReference>
<evidence type="ECO:0000256" key="8">
    <source>
        <dbReference type="ARBA" id="ARBA00022694"/>
    </source>
</evidence>
<dbReference type="GO" id="GO:0010468">
    <property type="term" value="P:regulation of gene expression"/>
    <property type="evidence" value="ECO:0007669"/>
    <property type="project" value="TreeGrafter"/>
</dbReference>
<keyword evidence="8 15" id="KW-0819">tRNA processing</keyword>
<comment type="catalytic activity">
    <reaction evidence="1 15">
        <text>Endonucleolytic cleavage to 5'-phosphomonoester.</text>
        <dbReference type="EC" id="3.1.26.3"/>
    </reaction>
</comment>
<comment type="subcellular location">
    <subcellularLocation>
        <location evidence="2 15">Cytoplasm</location>
    </subcellularLocation>
</comment>
<feature type="binding site" evidence="15">
    <location>
        <position position="111"/>
    </location>
    <ligand>
        <name>Mg(2+)</name>
        <dbReference type="ChEBI" id="CHEBI:18420"/>
    </ligand>
</feature>
<reference evidence="18 19" key="3">
    <citation type="submission" date="2019-07" db="EMBL/GenBank/DDBJ databases">
        <authorList>
            <person name="Papic B."/>
        </authorList>
    </citation>
    <scope>NUCLEOTIDE SEQUENCE [LARGE SCALE GENOMIC DNA]</scope>
    <source>
        <strain evidence="18 19">L8b</strain>
    </source>
</reference>
<evidence type="ECO:0000256" key="5">
    <source>
        <dbReference type="ARBA" id="ARBA00022490"/>
    </source>
</evidence>
<dbReference type="PROSITE" id="PS00517">
    <property type="entry name" value="RNASE_3_1"/>
    <property type="match status" value="1"/>
</dbReference>
<evidence type="ECO:0000313" key="19">
    <source>
        <dbReference type="Proteomes" id="UP000319322"/>
    </source>
</evidence>
<keyword evidence="13 15" id="KW-0460">Magnesium</keyword>
<evidence type="ECO:0000256" key="3">
    <source>
        <dbReference type="ARBA" id="ARBA00010183"/>
    </source>
</evidence>
<keyword evidence="14 15" id="KW-0694">RNA-binding</keyword>
<feature type="binding site" evidence="15">
    <location>
        <position position="114"/>
    </location>
    <ligand>
        <name>Mg(2+)</name>
        <dbReference type="ChEBI" id="CHEBI:18420"/>
    </ligand>
</feature>
<keyword evidence="11 15" id="KW-0255">Endonuclease</keyword>
<accession>A0A553V1E9</accession>
<dbReference type="PANTHER" id="PTHR11207">
    <property type="entry name" value="RIBONUCLEASE III"/>
    <property type="match status" value="1"/>
</dbReference>
<protein>
    <recommendedName>
        <fullName evidence="15">Ribonuclease 3</fullName>
        <ecNumber evidence="15">3.1.26.3</ecNumber>
    </recommendedName>
    <alternativeName>
        <fullName evidence="15">Ribonuclease III</fullName>
        <shortName evidence="15">RNase III</shortName>
    </alternativeName>
</protein>
<dbReference type="CDD" id="cd00593">
    <property type="entry name" value="RIBOc"/>
    <property type="match status" value="1"/>
</dbReference>
<comment type="cofactor">
    <cofactor evidence="15">
        <name>Mg(2+)</name>
        <dbReference type="ChEBI" id="CHEBI:18420"/>
    </cofactor>
</comment>
<dbReference type="Pfam" id="PF00035">
    <property type="entry name" value="dsrm"/>
    <property type="match status" value="1"/>
</dbReference>
<dbReference type="RefSeq" id="WP_120947387.1">
    <property type="nucleotide sequence ID" value="NZ_QXQP01000007.1"/>
</dbReference>
<dbReference type="FunFam" id="3.30.160.20:FF:000003">
    <property type="entry name" value="Ribonuclease 3"/>
    <property type="match status" value="1"/>
</dbReference>
<dbReference type="PROSITE" id="PS50142">
    <property type="entry name" value="RNASE_3_2"/>
    <property type="match status" value="1"/>
</dbReference>
<dbReference type="SUPFAM" id="SSF69065">
    <property type="entry name" value="RNase III domain-like"/>
    <property type="match status" value="1"/>
</dbReference>
<dbReference type="Gene3D" id="3.30.160.20">
    <property type="match status" value="1"/>
</dbReference>
<dbReference type="Proteomes" id="UP000319322">
    <property type="component" value="Unassembled WGS sequence"/>
</dbReference>
<feature type="domain" description="RNase III" evidence="17">
    <location>
        <begin position="2"/>
        <end position="125"/>
    </location>
</feature>
<evidence type="ECO:0000256" key="14">
    <source>
        <dbReference type="ARBA" id="ARBA00022884"/>
    </source>
</evidence>
<evidence type="ECO:0000256" key="6">
    <source>
        <dbReference type="ARBA" id="ARBA00022552"/>
    </source>
</evidence>
<dbReference type="Pfam" id="PF14622">
    <property type="entry name" value="Ribonucleas_3_3"/>
    <property type="match status" value="1"/>
</dbReference>
<gene>
    <name evidence="15" type="primary">rnc</name>
    <name evidence="18" type="ORF">FNE76_02035</name>
</gene>
<feature type="active site" evidence="15">
    <location>
        <position position="42"/>
    </location>
</feature>
<dbReference type="InterPro" id="IPR014720">
    <property type="entry name" value="dsRBD_dom"/>
</dbReference>
<dbReference type="GO" id="GO:0003725">
    <property type="term" value="F:double-stranded RNA binding"/>
    <property type="evidence" value="ECO:0007669"/>
    <property type="project" value="TreeGrafter"/>
</dbReference>
<dbReference type="SUPFAM" id="SSF54768">
    <property type="entry name" value="dsRNA-binding domain-like"/>
    <property type="match status" value="1"/>
</dbReference>
<dbReference type="SMART" id="SM00358">
    <property type="entry name" value="DSRM"/>
    <property type="match status" value="1"/>
</dbReference>
<dbReference type="GO" id="GO:0042802">
    <property type="term" value="F:identical protein binding"/>
    <property type="evidence" value="ECO:0007669"/>
    <property type="project" value="UniProtKB-ARBA"/>
</dbReference>
<dbReference type="Gene3D" id="1.10.1520.10">
    <property type="entry name" value="Ribonuclease III domain"/>
    <property type="match status" value="1"/>
</dbReference>
<dbReference type="GO" id="GO:0019843">
    <property type="term" value="F:rRNA binding"/>
    <property type="evidence" value="ECO:0007669"/>
    <property type="project" value="UniProtKB-KW"/>
</dbReference>
<evidence type="ECO:0000256" key="15">
    <source>
        <dbReference type="HAMAP-Rule" id="MF_00104"/>
    </source>
</evidence>
<dbReference type="AlphaFoldDB" id="A0A553V1E9"/>
<evidence type="ECO:0000256" key="7">
    <source>
        <dbReference type="ARBA" id="ARBA00022664"/>
    </source>
</evidence>
<feature type="active site" evidence="15">
    <location>
        <position position="114"/>
    </location>
</feature>
<dbReference type="EC" id="3.1.26.3" evidence="15"/>
<dbReference type="GO" id="GO:0004525">
    <property type="term" value="F:ribonuclease III activity"/>
    <property type="evidence" value="ECO:0007669"/>
    <property type="project" value="UniProtKB-UniRule"/>
</dbReference>
<organism evidence="18 19">
    <name type="scientific">Helicobacter mehlei</name>
    <dbReference type="NCBI Taxonomy" id="2316080"/>
    <lineage>
        <taxon>Bacteria</taxon>
        <taxon>Pseudomonadati</taxon>
        <taxon>Campylobacterota</taxon>
        <taxon>Epsilonproteobacteria</taxon>
        <taxon>Campylobacterales</taxon>
        <taxon>Helicobacteraceae</taxon>
        <taxon>Helicobacter</taxon>
    </lineage>
</organism>
<dbReference type="GO" id="GO:0006397">
    <property type="term" value="P:mRNA processing"/>
    <property type="evidence" value="ECO:0007669"/>
    <property type="project" value="UniProtKB-UniRule"/>
</dbReference>
<evidence type="ECO:0000259" key="17">
    <source>
        <dbReference type="PROSITE" id="PS50142"/>
    </source>
</evidence>